<accession>A0A8E4XXZ4</accession>
<evidence type="ECO:0000313" key="1">
    <source>
        <dbReference type="EMBL" id="QQO97287.1"/>
    </source>
</evidence>
<protein>
    <submittedName>
        <fullName evidence="1">Uncharacterized protein</fullName>
    </submittedName>
</protein>
<proteinExistence type="predicted"/>
<reference evidence="1" key="1">
    <citation type="submission" date="2020-07" db="EMBL/GenBank/DDBJ databases">
        <title>Highly diverse flavobacterial phages as mortality factor during North Sea spring blooms.</title>
        <authorList>
            <person name="Bartlau N."/>
            <person name="Wichels A."/>
            <person name="Krohne G."/>
            <person name="Adriaenssens E.M."/>
            <person name="Heins A."/>
            <person name="Fuchs B.M."/>
            <person name="Amann R."/>
            <person name="Moraru C."/>
        </authorList>
    </citation>
    <scope>NUCLEOTIDE SEQUENCE</scope>
</reference>
<dbReference type="EMBL" id="MT732450">
    <property type="protein sequence ID" value="QQO97287.1"/>
    <property type="molecule type" value="Genomic_DNA"/>
</dbReference>
<sequence length="79" mass="9205">MNMHELFIVGETYYGFCNGYFDRDDYGDKVCVFITPGYAVFQHKSFSSDYPTGVLLNVEEVENLTRAQVIEWKNPEDHN</sequence>
<organism evidence="1 2">
    <name type="scientific">Maribacter phage Colly_1</name>
    <dbReference type="NCBI Taxonomy" id="2745691"/>
    <lineage>
        <taxon>Viruses</taxon>
        <taxon>Duplodnaviria</taxon>
        <taxon>Heunggongvirae</taxon>
        <taxon>Uroviricota</taxon>
        <taxon>Caudoviricetes</taxon>
        <taxon>Molycolviridae</taxon>
        <taxon>Mollyvirus</taxon>
        <taxon>Mollyvirus colly</taxon>
    </lineage>
</organism>
<evidence type="ECO:0000313" key="2">
    <source>
        <dbReference type="Proteomes" id="UP000693899"/>
    </source>
</evidence>
<dbReference type="Proteomes" id="UP000693899">
    <property type="component" value="Segment"/>
</dbReference>
<gene>
    <name evidence="1" type="ORF">Colly1_182</name>
</gene>
<keyword evidence="2" id="KW-1185">Reference proteome</keyword>
<name>A0A8E4XXZ4_9CAUD</name>